<reference evidence="2" key="1">
    <citation type="journal article" date="2019" name="Int. J. Syst. Evol. Microbiol.">
        <title>The Global Catalogue of Microorganisms (GCM) 10K type strain sequencing project: providing services to taxonomists for standard genome sequencing and annotation.</title>
        <authorList>
            <consortium name="The Broad Institute Genomics Platform"/>
            <consortium name="The Broad Institute Genome Sequencing Center for Infectious Disease"/>
            <person name="Wu L."/>
            <person name="Ma J."/>
        </authorList>
    </citation>
    <scope>NUCLEOTIDE SEQUENCE [LARGE SCALE GENOMIC DNA]</scope>
    <source>
        <strain evidence="2">JCM 17858</strain>
    </source>
</reference>
<comment type="caution">
    <text evidence="1">The sequence shown here is derived from an EMBL/GenBank/DDBJ whole genome shotgun (WGS) entry which is preliminary data.</text>
</comment>
<sequence length="543" mass="63155">MQKNLSSYVLALTFLCFVAKESEAQIVVQPYSFSQSQKYSRILYNPNTRLHTSSKPMVMRDEDVLDEKEYLENEYNVRSSNWLVRKIFNEHLVQVEKEDHTFYLDFLPDFQIGKEMIGEDKRTTWLNTRGVQLGLTIKDKFTFYTNFFENQGVFPKYLDEYMIENTVPGQGAVENLANNKKDWMYASASLTYDFSPYFQVTMAYDKNHIGDGYRSVLLSDFSSNYTHLKFTGEIGNVQYTSIWAYMLDSKNPRYGEIDTTRIYGDGIKWGAFQYVDYNATDRFSIGFFQAVIWANRNPSGKRGFDFNYLNPAIPLRPLESTNSSSPDKMFLGLNSKYKLTKNLTTYGQFMLGEFTAKEFFGNKGYIHNKWAAQIGVRGHDILQFKNLNMLLEYNLARPYMYQHKTSISNYSNHGEPLAHPRGANFRELVGILTYSWQRFDFFAEALYSKFGTDPADNTNYGGNIFQSYNTAPNTYGNKIGQGVKNNLYYADLRASYVFNPKYNLRFEIGYTQRYRQIEESPTQKSGVISFGLRSTFRNFYGDF</sequence>
<gene>
    <name evidence="1" type="ORF">GCM10023173_06530</name>
</gene>
<dbReference type="Gene3D" id="2.40.160.130">
    <property type="entry name" value="Capsule assembly protein Wzi"/>
    <property type="match status" value="1"/>
</dbReference>
<evidence type="ECO:0008006" key="3">
    <source>
        <dbReference type="Google" id="ProtNLM"/>
    </source>
</evidence>
<name>A0ABP8QXA1_9SPHI</name>
<proteinExistence type="predicted"/>
<dbReference type="RefSeq" id="WP_345064646.1">
    <property type="nucleotide sequence ID" value="NZ_BAABGR010000006.1"/>
</dbReference>
<dbReference type="EMBL" id="BAABGR010000006">
    <property type="protein sequence ID" value="GAA4512438.1"/>
    <property type="molecule type" value="Genomic_DNA"/>
</dbReference>
<dbReference type="Proteomes" id="UP001500394">
    <property type="component" value="Unassembled WGS sequence"/>
</dbReference>
<organism evidence="1 2">
    <name type="scientific">Sphingobacterium thermophilum</name>
    <dbReference type="NCBI Taxonomy" id="768534"/>
    <lineage>
        <taxon>Bacteria</taxon>
        <taxon>Pseudomonadati</taxon>
        <taxon>Bacteroidota</taxon>
        <taxon>Sphingobacteriia</taxon>
        <taxon>Sphingobacteriales</taxon>
        <taxon>Sphingobacteriaceae</taxon>
        <taxon>Sphingobacterium</taxon>
    </lineage>
</organism>
<evidence type="ECO:0000313" key="1">
    <source>
        <dbReference type="EMBL" id="GAA4512438.1"/>
    </source>
</evidence>
<keyword evidence="2" id="KW-1185">Reference proteome</keyword>
<accession>A0ABP8QXA1</accession>
<evidence type="ECO:0000313" key="2">
    <source>
        <dbReference type="Proteomes" id="UP001500394"/>
    </source>
</evidence>
<protein>
    <recommendedName>
        <fullName evidence="3">Gliding motility protein RemB</fullName>
    </recommendedName>
</protein>
<dbReference type="InterPro" id="IPR038636">
    <property type="entry name" value="Wzi_sf"/>
</dbReference>